<gene>
    <name evidence="7" type="ORF">T4C_6661</name>
</gene>
<evidence type="ECO:0000256" key="5">
    <source>
        <dbReference type="ARBA" id="ARBA00048204"/>
    </source>
</evidence>
<dbReference type="EC" id="3.2.2.-" evidence="6"/>
<name>A0A0V1JM46_TRIPS</name>
<sequence length="415" mass="47431">MLTRPRRPVFCTSCADVRLLIDFDSLEFRQNRLQLRKTIARRKQNDLLSARSCERQTVHSNCMELSAVFDSQTMLPAESACFISRYSEHVEVNPAGVQRLAKKLYDAYKEGEFDDSVWDNTALNLKGSDNASVDWCFIEAAMNFSFWDNPPVQFCYKNEYFYGYLALAAMIKNALELGHRITTPSYILQLDYDSFCSCLQSGQPLQLPMMFERWKVVQEGCEILQKVNFNGTFLTCVEMANNSAVNLLNLIVKHFPSFNDVATYKGRKVSFLKRAQILVADVFYSLKGKKPANFDDMNLLTICADYRLPQILAYHGAITYSNELKAFLDSEHVFQYGEQMEVEIRGCSIKAVADVVAEVNRMIVENEDKITSINEISADYYLWLQCKKNEAAMTADVAMRGVCGVLRYGNEWISL</sequence>
<dbReference type="AlphaFoldDB" id="A0A0V1JM46"/>
<accession>A0A0V1JM46</accession>
<dbReference type="EMBL" id="JYDV01000080">
    <property type="protein sequence ID" value="KRZ36041.1"/>
    <property type="molecule type" value="Genomic_DNA"/>
</dbReference>
<dbReference type="InterPro" id="IPR019438">
    <property type="entry name" value="Q_salvage"/>
</dbReference>
<protein>
    <recommendedName>
        <fullName evidence="3 6">Queuosine 5'-phosphate N-glycosylase/hydrolase</fullName>
        <ecNumber evidence="6">3.2.2.-</ecNumber>
    </recommendedName>
    <alternativeName>
        <fullName evidence="4 6">Queuosine-nucleotide N-glycosylase/hydrolase</fullName>
    </alternativeName>
</protein>
<evidence type="ECO:0000256" key="1">
    <source>
        <dbReference type="ARBA" id="ARBA00022801"/>
    </source>
</evidence>
<evidence type="ECO:0000256" key="4">
    <source>
        <dbReference type="ARBA" id="ARBA00035393"/>
    </source>
</evidence>
<keyword evidence="1 6" id="KW-0378">Hydrolase</keyword>
<proteinExistence type="inferred from homology"/>
<evidence type="ECO:0000256" key="6">
    <source>
        <dbReference type="RuleBase" id="RU365002"/>
    </source>
</evidence>
<organism evidence="7 8">
    <name type="scientific">Trichinella pseudospiralis</name>
    <name type="common">Parasitic roundworm</name>
    <dbReference type="NCBI Taxonomy" id="6337"/>
    <lineage>
        <taxon>Eukaryota</taxon>
        <taxon>Metazoa</taxon>
        <taxon>Ecdysozoa</taxon>
        <taxon>Nematoda</taxon>
        <taxon>Enoplea</taxon>
        <taxon>Dorylaimia</taxon>
        <taxon>Trichinellida</taxon>
        <taxon>Trichinellidae</taxon>
        <taxon>Trichinella</taxon>
    </lineage>
</organism>
<comment type="similarity">
    <text evidence="2 6">Belongs to the QNG1 protein family.</text>
</comment>
<evidence type="ECO:0000313" key="8">
    <source>
        <dbReference type="Proteomes" id="UP000054826"/>
    </source>
</evidence>
<evidence type="ECO:0000256" key="2">
    <source>
        <dbReference type="ARBA" id="ARBA00035119"/>
    </source>
</evidence>
<dbReference type="Pfam" id="PF10343">
    <property type="entry name" value="Q_salvage"/>
    <property type="match status" value="1"/>
</dbReference>
<comment type="function">
    <text evidence="6">Catalyzes the hydrolysis of queuosine 5'-phosphate, releasing the nucleobase queuine (q). Is required for salvage of queuine from exogenous queuosine (Q) that is imported and then converted to queuosine 5'-phosphate intracellularly.</text>
</comment>
<dbReference type="PANTHER" id="PTHR21314:SF0">
    <property type="entry name" value="QUEUOSINE 5'-PHOSPHATE N-GLYCOSYLASE_HYDROLASE"/>
    <property type="match status" value="1"/>
</dbReference>
<comment type="catalytic activity">
    <reaction evidence="5 6">
        <text>queuosine 5'-phosphate + H2O = queuine + D-ribose 5-phosphate</text>
        <dbReference type="Rhea" id="RHEA:75387"/>
        <dbReference type="ChEBI" id="CHEBI:15377"/>
        <dbReference type="ChEBI" id="CHEBI:17433"/>
        <dbReference type="ChEBI" id="CHEBI:78346"/>
        <dbReference type="ChEBI" id="CHEBI:194371"/>
    </reaction>
    <physiologicalReaction direction="left-to-right" evidence="5 6">
        <dbReference type="Rhea" id="RHEA:75388"/>
    </physiologicalReaction>
</comment>
<evidence type="ECO:0000256" key="3">
    <source>
        <dbReference type="ARBA" id="ARBA00035306"/>
    </source>
</evidence>
<comment type="caution">
    <text evidence="7">The sequence shown here is derived from an EMBL/GenBank/DDBJ whole genome shotgun (WGS) entry which is preliminary data.</text>
</comment>
<reference evidence="7 8" key="1">
    <citation type="submission" date="2015-01" db="EMBL/GenBank/DDBJ databases">
        <title>Evolution of Trichinella species and genotypes.</title>
        <authorList>
            <person name="Korhonen P.K."/>
            <person name="Edoardo P."/>
            <person name="Giuseppe L.R."/>
            <person name="Gasser R.B."/>
        </authorList>
    </citation>
    <scope>NUCLEOTIDE SEQUENCE [LARGE SCALE GENOMIC DNA]</scope>
    <source>
        <strain evidence="7">ISS176</strain>
    </source>
</reference>
<evidence type="ECO:0000313" key="7">
    <source>
        <dbReference type="EMBL" id="KRZ36041.1"/>
    </source>
</evidence>
<dbReference type="GO" id="GO:0006400">
    <property type="term" value="P:tRNA modification"/>
    <property type="evidence" value="ECO:0007669"/>
    <property type="project" value="TreeGrafter"/>
</dbReference>
<dbReference type="PANTHER" id="PTHR21314">
    <property type="entry name" value="QUEUOSINE 5'-PHOSPHATE N-GLYCOSYLASE_HYDROLASE-RELATED"/>
    <property type="match status" value="1"/>
</dbReference>
<dbReference type="Proteomes" id="UP000054826">
    <property type="component" value="Unassembled WGS sequence"/>
</dbReference>
<dbReference type="GO" id="GO:0016787">
    <property type="term" value="F:hydrolase activity"/>
    <property type="evidence" value="ECO:0007669"/>
    <property type="project" value="UniProtKB-KW"/>
</dbReference>